<sequence length="212" mass="23775">MSKVVKLKQLEGWLGEVSGFENPKIKLEQYETPAHIAARILHTAESSYGDIDGKFVCDLGCGCGMLALGSTMLGSAYSVGFDVDEDALEICKENVDEFEIDNLDLVLADVLHLSESRWKKTFDTVILNPPFGTKHNAGMDMVFLKTALELSQNAVYSLHKTSTRAHITKKATEWGIKMKVVAELRYNLPSSYKFHKKNTVDIQVDFIRFTHK</sequence>
<dbReference type="AlphaFoldDB" id="A0AAV2Q068"/>
<dbReference type="InterPro" id="IPR051720">
    <property type="entry name" value="rRNA_MeTrfase/Polyamine_Synth"/>
</dbReference>
<evidence type="ECO:0000256" key="1">
    <source>
        <dbReference type="ARBA" id="ARBA00009741"/>
    </source>
</evidence>
<dbReference type="PROSITE" id="PS00092">
    <property type="entry name" value="N6_MTASE"/>
    <property type="match status" value="1"/>
</dbReference>
<dbReference type="GO" id="GO:0003676">
    <property type="term" value="F:nucleic acid binding"/>
    <property type="evidence" value="ECO:0007669"/>
    <property type="project" value="InterPro"/>
</dbReference>
<evidence type="ECO:0000256" key="2">
    <source>
        <dbReference type="ARBA" id="ARBA00041374"/>
    </source>
</evidence>
<reference evidence="4 5" key="1">
    <citation type="submission" date="2024-05" db="EMBL/GenBank/DDBJ databases">
        <authorList>
            <person name="Wallberg A."/>
        </authorList>
    </citation>
    <scope>NUCLEOTIDE SEQUENCE [LARGE SCALE GENOMIC DNA]</scope>
</reference>
<evidence type="ECO:0000313" key="5">
    <source>
        <dbReference type="Proteomes" id="UP001497623"/>
    </source>
</evidence>
<evidence type="ECO:0000259" key="3">
    <source>
        <dbReference type="Pfam" id="PF05175"/>
    </source>
</evidence>
<dbReference type="CDD" id="cd02440">
    <property type="entry name" value="AdoMet_MTases"/>
    <property type="match status" value="1"/>
</dbReference>
<dbReference type="PANTHER" id="PTHR23290:SF0">
    <property type="entry name" value="RRNA N6-ADENOSINE-METHYLTRANSFERASE METTL5"/>
    <property type="match status" value="1"/>
</dbReference>
<dbReference type="Proteomes" id="UP001497623">
    <property type="component" value="Unassembled WGS sequence"/>
</dbReference>
<dbReference type="PANTHER" id="PTHR23290">
    <property type="entry name" value="RRNA N6-ADENOSINE-METHYLTRANSFERASE METTL5"/>
    <property type="match status" value="1"/>
</dbReference>
<dbReference type="GO" id="GO:0008988">
    <property type="term" value="F:rRNA (adenine-N6-)-methyltransferase activity"/>
    <property type="evidence" value="ECO:0007669"/>
    <property type="project" value="TreeGrafter"/>
</dbReference>
<dbReference type="SUPFAM" id="SSF53335">
    <property type="entry name" value="S-adenosyl-L-methionine-dependent methyltransferases"/>
    <property type="match status" value="1"/>
</dbReference>
<comment type="caution">
    <text evidence="4">The sequence shown here is derived from an EMBL/GenBank/DDBJ whole genome shotgun (WGS) entry which is preliminary data.</text>
</comment>
<evidence type="ECO:0000313" key="4">
    <source>
        <dbReference type="EMBL" id="CAL4066696.1"/>
    </source>
</evidence>
<dbReference type="EMBL" id="CAXKWB010002361">
    <property type="protein sequence ID" value="CAL4066696.1"/>
    <property type="molecule type" value="Genomic_DNA"/>
</dbReference>
<dbReference type="InterPro" id="IPR002052">
    <property type="entry name" value="DNA_methylase_N6_adenine_CS"/>
</dbReference>
<dbReference type="InterPro" id="IPR007848">
    <property type="entry name" value="Small_mtfrase_dom"/>
</dbReference>
<gene>
    <name evidence="4" type="ORF">MNOR_LOCUS5943</name>
</gene>
<name>A0AAV2Q068_MEGNR</name>
<organism evidence="4 5">
    <name type="scientific">Meganyctiphanes norvegica</name>
    <name type="common">Northern krill</name>
    <name type="synonym">Thysanopoda norvegica</name>
    <dbReference type="NCBI Taxonomy" id="48144"/>
    <lineage>
        <taxon>Eukaryota</taxon>
        <taxon>Metazoa</taxon>
        <taxon>Ecdysozoa</taxon>
        <taxon>Arthropoda</taxon>
        <taxon>Crustacea</taxon>
        <taxon>Multicrustacea</taxon>
        <taxon>Malacostraca</taxon>
        <taxon>Eumalacostraca</taxon>
        <taxon>Eucarida</taxon>
        <taxon>Euphausiacea</taxon>
        <taxon>Euphausiidae</taxon>
        <taxon>Meganyctiphanes</taxon>
    </lineage>
</organism>
<proteinExistence type="inferred from homology"/>
<protein>
    <recommendedName>
        <fullName evidence="2">Methyltransferase-like protein 5</fullName>
    </recommendedName>
</protein>
<dbReference type="InterPro" id="IPR029063">
    <property type="entry name" value="SAM-dependent_MTases_sf"/>
</dbReference>
<dbReference type="Gene3D" id="3.40.50.150">
    <property type="entry name" value="Vaccinia Virus protein VP39"/>
    <property type="match status" value="1"/>
</dbReference>
<accession>A0AAV2Q068</accession>
<feature type="domain" description="Methyltransferase small" evidence="3">
    <location>
        <begin position="53"/>
        <end position="140"/>
    </location>
</feature>
<comment type="similarity">
    <text evidence="1">Belongs to the methyltransferase superfamily. PrmA family.</text>
</comment>
<keyword evidence="5" id="KW-1185">Reference proteome</keyword>
<dbReference type="Pfam" id="PF05175">
    <property type="entry name" value="MTS"/>
    <property type="match status" value="1"/>
</dbReference>